<accession>A0A9D1LBH2</accession>
<comment type="caution">
    <text evidence="1">The sequence shown here is derived from an EMBL/GenBank/DDBJ whole genome shotgun (WGS) entry which is preliminary data.</text>
</comment>
<evidence type="ECO:0000313" key="2">
    <source>
        <dbReference type="Proteomes" id="UP000824072"/>
    </source>
</evidence>
<proteinExistence type="predicted"/>
<reference evidence="1" key="1">
    <citation type="submission" date="2020-10" db="EMBL/GenBank/DDBJ databases">
        <authorList>
            <person name="Gilroy R."/>
        </authorList>
    </citation>
    <scope>NUCLEOTIDE SEQUENCE</scope>
    <source>
        <strain evidence="1">ChiHcec3-11533</strain>
    </source>
</reference>
<protein>
    <submittedName>
        <fullName evidence="1">UPF0489 family protein</fullName>
    </submittedName>
</protein>
<dbReference type="EMBL" id="DVMU01000180">
    <property type="protein sequence ID" value="HIU34453.1"/>
    <property type="molecule type" value="Genomic_DNA"/>
</dbReference>
<dbReference type="AlphaFoldDB" id="A0A9D1LBH2"/>
<evidence type="ECO:0000313" key="1">
    <source>
        <dbReference type="EMBL" id="HIU34453.1"/>
    </source>
</evidence>
<dbReference type="Proteomes" id="UP000824072">
    <property type="component" value="Unassembled WGS sequence"/>
</dbReference>
<gene>
    <name evidence="1" type="ORF">IAB02_07820</name>
</gene>
<name>A0A9D1LBH2_9FIRM</name>
<sequence length="242" mass="27395">MRVLDLDMDFFLTDVCELAAEGARPSLKEARPWEEAEVRRFLEENCGLCRERPVPGAVFVTHDGALGYWEALLKRGALTAPFWVTHVDAHSDLGIGRPGPAFVLESVLSRPPARRVDLPRYIADQKLDEANYLLFALAFCWVSHLENVRNPHSRSDVPERIAVYGPGGEIEALQLQSSVSRLIPALDYHEPRVGYRAYADFRDFSADAPYDFATLAISPRYAPREADFIARLFREYIRESAQ</sequence>
<organism evidence="1 2">
    <name type="scientific">Candidatus Pullichristensenella excrementigallinarum</name>
    <dbReference type="NCBI Taxonomy" id="2840907"/>
    <lineage>
        <taxon>Bacteria</taxon>
        <taxon>Bacillati</taxon>
        <taxon>Bacillota</taxon>
        <taxon>Clostridia</taxon>
        <taxon>Candidatus Pullichristensenella</taxon>
    </lineage>
</organism>
<reference evidence="1" key="2">
    <citation type="journal article" date="2021" name="PeerJ">
        <title>Extensive microbial diversity within the chicken gut microbiome revealed by metagenomics and culture.</title>
        <authorList>
            <person name="Gilroy R."/>
            <person name="Ravi A."/>
            <person name="Getino M."/>
            <person name="Pursley I."/>
            <person name="Horton D.L."/>
            <person name="Alikhan N.F."/>
            <person name="Baker D."/>
            <person name="Gharbi K."/>
            <person name="Hall N."/>
            <person name="Watson M."/>
            <person name="Adriaenssens E.M."/>
            <person name="Foster-Nyarko E."/>
            <person name="Jarju S."/>
            <person name="Secka A."/>
            <person name="Antonio M."/>
            <person name="Oren A."/>
            <person name="Chaudhuri R.R."/>
            <person name="La Ragione R."/>
            <person name="Hildebrand F."/>
            <person name="Pallen M.J."/>
        </authorList>
    </citation>
    <scope>NUCLEOTIDE SEQUENCE</scope>
    <source>
        <strain evidence="1">ChiHcec3-11533</strain>
    </source>
</reference>